<evidence type="ECO:0000313" key="2">
    <source>
        <dbReference type="EMBL" id="KAI9245340.1"/>
    </source>
</evidence>
<reference evidence="2" key="1">
    <citation type="journal article" date="2022" name="IScience">
        <title>Evolution of zygomycete secretomes and the origins of terrestrial fungal ecologies.</title>
        <authorList>
            <person name="Chang Y."/>
            <person name="Wang Y."/>
            <person name="Mondo S."/>
            <person name="Ahrendt S."/>
            <person name="Andreopoulos W."/>
            <person name="Barry K."/>
            <person name="Beard J."/>
            <person name="Benny G.L."/>
            <person name="Blankenship S."/>
            <person name="Bonito G."/>
            <person name="Cuomo C."/>
            <person name="Desiro A."/>
            <person name="Gervers K.A."/>
            <person name="Hundley H."/>
            <person name="Kuo A."/>
            <person name="LaButti K."/>
            <person name="Lang B.F."/>
            <person name="Lipzen A."/>
            <person name="O'Donnell K."/>
            <person name="Pangilinan J."/>
            <person name="Reynolds N."/>
            <person name="Sandor L."/>
            <person name="Smith M.E."/>
            <person name="Tsang A."/>
            <person name="Grigoriev I.V."/>
            <person name="Stajich J.E."/>
            <person name="Spatafora J.W."/>
        </authorList>
    </citation>
    <scope>NUCLEOTIDE SEQUENCE</scope>
    <source>
        <strain evidence="2">RSA 2281</strain>
    </source>
</reference>
<name>A0AAD5JXE8_9FUNG</name>
<evidence type="ECO:0000313" key="3">
    <source>
        <dbReference type="Proteomes" id="UP001209540"/>
    </source>
</evidence>
<dbReference type="Proteomes" id="UP001209540">
    <property type="component" value="Unassembled WGS sequence"/>
</dbReference>
<feature type="non-terminal residue" evidence="2">
    <location>
        <position position="82"/>
    </location>
</feature>
<dbReference type="EMBL" id="JAIXMP010000052">
    <property type="protein sequence ID" value="KAI9245340.1"/>
    <property type="molecule type" value="Genomic_DNA"/>
</dbReference>
<sequence length="82" mass="9094">MTANFLFFFFNGAFVQCILEGYSYSGVIEMPQPNAVSGMHQKNFSPSILRTNLGRCTDGNDTIHLGLFSLRYGMILYGRGCG</sequence>
<proteinExistence type="predicted"/>
<keyword evidence="3" id="KW-1185">Reference proteome</keyword>
<feature type="chain" id="PRO_5042185728" description="Secreted protein" evidence="1">
    <location>
        <begin position="18"/>
        <end position="82"/>
    </location>
</feature>
<keyword evidence="1" id="KW-0732">Signal</keyword>
<accession>A0AAD5JXE8</accession>
<protein>
    <recommendedName>
        <fullName evidence="4">Secreted protein</fullName>
    </recommendedName>
</protein>
<comment type="caution">
    <text evidence="2">The sequence shown here is derived from an EMBL/GenBank/DDBJ whole genome shotgun (WGS) entry which is preliminary data.</text>
</comment>
<organism evidence="2 3">
    <name type="scientific">Phascolomyces articulosus</name>
    <dbReference type="NCBI Taxonomy" id="60185"/>
    <lineage>
        <taxon>Eukaryota</taxon>
        <taxon>Fungi</taxon>
        <taxon>Fungi incertae sedis</taxon>
        <taxon>Mucoromycota</taxon>
        <taxon>Mucoromycotina</taxon>
        <taxon>Mucoromycetes</taxon>
        <taxon>Mucorales</taxon>
        <taxon>Lichtheimiaceae</taxon>
        <taxon>Phascolomyces</taxon>
    </lineage>
</organism>
<evidence type="ECO:0000256" key="1">
    <source>
        <dbReference type="SAM" id="SignalP"/>
    </source>
</evidence>
<dbReference type="AlphaFoldDB" id="A0AAD5JXE8"/>
<evidence type="ECO:0008006" key="4">
    <source>
        <dbReference type="Google" id="ProtNLM"/>
    </source>
</evidence>
<reference evidence="2" key="2">
    <citation type="submission" date="2023-02" db="EMBL/GenBank/DDBJ databases">
        <authorList>
            <consortium name="DOE Joint Genome Institute"/>
            <person name="Mondo S.J."/>
            <person name="Chang Y."/>
            <person name="Wang Y."/>
            <person name="Ahrendt S."/>
            <person name="Andreopoulos W."/>
            <person name="Barry K."/>
            <person name="Beard J."/>
            <person name="Benny G.L."/>
            <person name="Blankenship S."/>
            <person name="Bonito G."/>
            <person name="Cuomo C."/>
            <person name="Desiro A."/>
            <person name="Gervers K.A."/>
            <person name="Hundley H."/>
            <person name="Kuo A."/>
            <person name="LaButti K."/>
            <person name="Lang B.F."/>
            <person name="Lipzen A."/>
            <person name="O'Donnell K."/>
            <person name="Pangilinan J."/>
            <person name="Reynolds N."/>
            <person name="Sandor L."/>
            <person name="Smith M.W."/>
            <person name="Tsang A."/>
            <person name="Grigoriev I.V."/>
            <person name="Stajich J.E."/>
            <person name="Spatafora J.W."/>
        </authorList>
    </citation>
    <scope>NUCLEOTIDE SEQUENCE</scope>
    <source>
        <strain evidence="2">RSA 2281</strain>
    </source>
</reference>
<feature type="signal peptide" evidence="1">
    <location>
        <begin position="1"/>
        <end position="17"/>
    </location>
</feature>
<gene>
    <name evidence="2" type="ORF">BDA99DRAFT_528104</name>
</gene>